<dbReference type="CDD" id="cd05911">
    <property type="entry name" value="Firefly_Luc_like"/>
    <property type="match status" value="1"/>
</dbReference>
<dbReference type="Gene3D" id="2.30.38.10">
    <property type="entry name" value="Luciferase, Domain 3"/>
    <property type="match status" value="1"/>
</dbReference>
<dbReference type="Gene3D" id="3.40.50.980">
    <property type="match status" value="2"/>
</dbReference>
<dbReference type="InterPro" id="IPR000873">
    <property type="entry name" value="AMP-dep_synth/lig_dom"/>
</dbReference>
<name>A0AAD5KRU7_9CRUS</name>
<accession>A0AAD5KRU7</accession>
<dbReference type="Pfam" id="PF13193">
    <property type="entry name" value="AMP-binding_C"/>
    <property type="match status" value="1"/>
</dbReference>
<evidence type="ECO:0000256" key="2">
    <source>
        <dbReference type="ARBA" id="ARBA00006432"/>
    </source>
</evidence>
<sequence length="568" mass="62795">MAGLSLLSRIHSFQIGVKAKQAFRVTSYNVQRLGLNLQIRAMSEASSIDKHIVYSRHKDFELRNQTVVQRFFERASLWPNLTATECGLTGRKYTYGKLRDLTRNFGSALVRMGFKRAAGIGMPVTTVNPIYNVEEIARQLQLSGATVVVTISELAGTLRQVAQLCPEIRRLIVVGKPEEGFASFGEMLQDPGNLFDENIEINPVEDIFALPFSSGTTGLPKGVMLSNANVTANIQQLLHPTAMKLTTPPPTRNETDVLQEVYVCILPFFHMYGMVGVMLTGLDLGAKMVILPRFEGESYVNSLHQHHPSTLHLVPPLVLFLGHRPDLKLEAFRRLHTVAIGAAPLGLAVATRFVERLQKPDLLMQEGCGMTETTSVTHLSPVKNNQIGSFGEPLPRTKVKVLDVDTGKSLGPGQHGEMCVSGPQVMKGYYKNPKATEETIDSDGWLHTGDMVYYNEQNQFFIVDRLKELIKVKGLQVSPSELEDVLRRHPGVLDVAVIGVPDDAAGELPRAYVVKKPGVTLSQAEIAEFVDAKVSHHKKLKGGVYFLDAIPKTNTGKILRRELKKMSQ</sequence>
<gene>
    <name evidence="6" type="ORF">GHT06_015926</name>
</gene>
<comment type="subcellular location">
    <subcellularLocation>
        <location evidence="1">Peroxisome</location>
    </subcellularLocation>
</comment>
<dbReference type="InterPro" id="IPR020845">
    <property type="entry name" value="AMP-binding_CS"/>
</dbReference>
<evidence type="ECO:0000259" key="4">
    <source>
        <dbReference type="Pfam" id="PF00501"/>
    </source>
</evidence>
<dbReference type="InterPro" id="IPR025110">
    <property type="entry name" value="AMP-bd_C"/>
</dbReference>
<comment type="similarity">
    <text evidence="2">Belongs to the ATP-dependent AMP-binding enzyme family.</text>
</comment>
<dbReference type="FunFam" id="3.30.300.30:FF:000007">
    <property type="entry name" value="4-coumarate--CoA ligase 2"/>
    <property type="match status" value="1"/>
</dbReference>
<evidence type="ECO:0000256" key="3">
    <source>
        <dbReference type="ARBA" id="ARBA00023140"/>
    </source>
</evidence>
<dbReference type="AlphaFoldDB" id="A0AAD5KRU7"/>
<dbReference type="PANTHER" id="PTHR24096:SF422">
    <property type="entry name" value="BCDNA.GH02901"/>
    <property type="match status" value="1"/>
</dbReference>
<dbReference type="SUPFAM" id="SSF56801">
    <property type="entry name" value="Acetyl-CoA synthetase-like"/>
    <property type="match status" value="1"/>
</dbReference>
<dbReference type="Gene3D" id="3.30.300.30">
    <property type="match status" value="1"/>
</dbReference>
<feature type="domain" description="AMP-binding enzyme C-terminal" evidence="5">
    <location>
        <begin position="481"/>
        <end position="557"/>
    </location>
</feature>
<dbReference type="GO" id="GO:0016405">
    <property type="term" value="F:CoA-ligase activity"/>
    <property type="evidence" value="ECO:0007669"/>
    <property type="project" value="TreeGrafter"/>
</dbReference>
<protein>
    <recommendedName>
        <fullName evidence="8">4-coumarate--CoA ligase 3</fullName>
    </recommendedName>
</protein>
<dbReference type="PANTHER" id="PTHR24096">
    <property type="entry name" value="LONG-CHAIN-FATTY-ACID--COA LIGASE"/>
    <property type="match status" value="1"/>
</dbReference>
<dbReference type="InterPro" id="IPR045851">
    <property type="entry name" value="AMP-bd_C_sf"/>
</dbReference>
<proteinExistence type="inferred from homology"/>
<evidence type="ECO:0000259" key="5">
    <source>
        <dbReference type="Pfam" id="PF13193"/>
    </source>
</evidence>
<evidence type="ECO:0000313" key="6">
    <source>
        <dbReference type="EMBL" id="KAI9559137.1"/>
    </source>
</evidence>
<feature type="domain" description="AMP-dependent synthetase/ligase" evidence="4">
    <location>
        <begin position="118"/>
        <end position="430"/>
    </location>
</feature>
<keyword evidence="3" id="KW-0576">Peroxisome</keyword>
<dbReference type="Pfam" id="PF00501">
    <property type="entry name" value="AMP-binding"/>
    <property type="match status" value="1"/>
</dbReference>
<evidence type="ECO:0000256" key="1">
    <source>
        <dbReference type="ARBA" id="ARBA00004275"/>
    </source>
</evidence>
<dbReference type="Proteomes" id="UP000820818">
    <property type="component" value="Linkage Group LG5"/>
</dbReference>
<dbReference type="EMBL" id="WJBH02000005">
    <property type="protein sequence ID" value="KAI9559137.1"/>
    <property type="molecule type" value="Genomic_DNA"/>
</dbReference>
<keyword evidence="7" id="KW-1185">Reference proteome</keyword>
<evidence type="ECO:0008006" key="8">
    <source>
        <dbReference type="Google" id="ProtNLM"/>
    </source>
</evidence>
<dbReference type="PROSITE" id="PS00455">
    <property type="entry name" value="AMP_BINDING"/>
    <property type="match status" value="1"/>
</dbReference>
<reference evidence="6 7" key="1">
    <citation type="submission" date="2022-05" db="EMBL/GenBank/DDBJ databases">
        <title>A multi-omics perspective on studying reproductive biology in Daphnia sinensis.</title>
        <authorList>
            <person name="Jia J."/>
        </authorList>
    </citation>
    <scope>NUCLEOTIDE SEQUENCE [LARGE SCALE GENOMIC DNA]</scope>
    <source>
        <strain evidence="6 7">WSL</strain>
    </source>
</reference>
<evidence type="ECO:0000313" key="7">
    <source>
        <dbReference type="Proteomes" id="UP000820818"/>
    </source>
</evidence>
<organism evidence="6 7">
    <name type="scientific">Daphnia sinensis</name>
    <dbReference type="NCBI Taxonomy" id="1820382"/>
    <lineage>
        <taxon>Eukaryota</taxon>
        <taxon>Metazoa</taxon>
        <taxon>Ecdysozoa</taxon>
        <taxon>Arthropoda</taxon>
        <taxon>Crustacea</taxon>
        <taxon>Branchiopoda</taxon>
        <taxon>Diplostraca</taxon>
        <taxon>Cladocera</taxon>
        <taxon>Anomopoda</taxon>
        <taxon>Daphniidae</taxon>
        <taxon>Daphnia</taxon>
        <taxon>Daphnia similis group</taxon>
    </lineage>
</organism>
<dbReference type="GO" id="GO:0005777">
    <property type="term" value="C:peroxisome"/>
    <property type="evidence" value="ECO:0007669"/>
    <property type="project" value="UniProtKB-SubCell"/>
</dbReference>
<comment type="caution">
    <text evidence="6">The sequence shown here is derived from an EMBL/GenBank/DDBJ whole genome shotgun (WGS) entry which is preliminary data.</text>
</comment>